<feature type="transmembrane region" description="Helical" evidence="7">
    <location>
        <begin position="174"/>
        <end position="199"/>
    </location>
</feature>
<gene>
    <name evidence="8" type="ORF">A2557_03770</name>
</gene>
<comment type="similarity">
    <text evidence="2">Belongs to the NrfD family.</text>
</comment>
<dbReference type="InterPro" id="IPR005614">
    <property type="entry name" value="NrfD-like"/>
</dbReference>
<accession>A0A1F6GRN4</accession>
<feature type="transmembrane region" description="Helical" evidence="7">
    <location>
        <begin position="368"/>
        <end position="386"/>
    </location>
</feature>
<evidence type="ECO:0000256" key="3">
    <source>
        <dbReference type="ARBA" id="ARBA00022475"/>
    </source>
</evidence>
<comment type="caution">
    <text evidence="8">The sequence shown here is derived from an EMBL/GenBank/DDBJ whole genome shotgun (WGS) entry which is preliminary data.</text>
</comment>
<evidence type="ECO:0000256" key="5">
    <source>
        <dbReference type="ARBA" id="ARBA00022989"/>
    </source>
</evidence>
<evidence type="ECO:0000256" key="7">
    <source>
        <dbReference type="SAM" id="Phobius"/>
    </source>
</evidence>
<proteinExistence type="inferred from homology"/>
<feature type="transmembrane region" description="Helical" evidence="7">
    <location>
        <begin position="323"/>
        <end position="339"/>
    </location>
</feature>
<evidence type="ECO:0000313" key="8">
    <source>
        <dbReference type="EMBL" id="OGH00802.1"/>
    </source>
</evidence>
<feature type="transmembrane region" description="Helical" evidence="7">
    <location>
        <begin position="93"/>
        <end position="114"/>
    </location>
</feature>
<dbReference type="GO" id="GO:0005886">
    <property type="term" value="C:plasma membrane"/>
    <property type="evidence" value="ECO:0007669"/>
    <property type="project" value="UniProtKB-SubCell"/>
</dbReference>
<comment type="subcellular location">
    <subcellularLocation>
        <location evidence="1">Cell membrane</location>
        <topology evidence="1">Multi-pass membrane protein</topology>
    </subcellularLocation>
</comment>
<evidence type="ECO:0000256" key="2">
    <source>
        <dbReference type="ARBA" id="ARBA00008929"/>
    </source>
</evidence>
<feature type="transmembrane region" description="Helical" evidence="7">
    <location>
        <begin position="134"/>
        <end position="162"/>
    </location>
</feature>
<evidence type="ECO:0000256" key="4">
    <source>
        <dbReference type="ARBA" id="ARBA00022692"/>
    </source>
</evidence>
<keyword evidence="3" id="KW-1003">Cell membrane</keyword>
<evidence type="ECO:0000313" key="9">
    <source>
        <dbReference type="Proteomes" id="UP000177583"/>
    </source>
</evidence>
<feature type="transmembrane region" description="Helical" evidence="7">
    <location>
        <begin position="60"/>
        <end position="86"/>
    </location>
</feature>
<protein>
    <submittedName>
        <fullName evidence="8">Polysulfide reductase</fullName>
    </submittedName>
</protein>
<dbReference type="PANTHER" id="PTHR43044:SF2">
    <property type="entry name" value="POLYSULPHIDE REDUCTASE NRFD"/>
    <property type="match status" value="1"/>
</dbReference>
<feature type="transmembrane region" description="Helical" evidence="7">
    <location>
        <begin position="246"/>
        <end position="267"/>
    </location>
</feature>
<evidence type="ECO:0000256" key="1">
    <source>
        <dbReference type="ARBA" id="ARBA00004651"/>
    </source>
</evidence>
<reference evidence="8 9" key="1">
    <citation type="journal article" date="2016" name="Nat. Commun.">
        <title>Thousands of microbial genomes shed light on interconnected biogeochemical processes in an aquifer system.</title>
        <authorList>
            <person name="Anantharaman K."/>
            <person name="Brown C.T."/>
            <person name="Hug L.A."/>
            <person name="Sharon I."/>
            <person name="Castelle C.J."/>
            <person name="Probst A.J."/>
            <person name="Thomas B.C."/>
            <person name="Singh A."/>
            <person name="Wilkins M.J."/>
            <person name="Karaoz U."/>
            <person name="Brodie E.L."/>
            <person name="Williams K.H."/>
            <person name="Hubbard S.S."/>
            <person name="Banfield J.F."/>
        </authorList>
    </citation>
    <scope>NUCLEOTIDE SEQUENCE [LARGE SCALE GENOMIC DNA]</scope>
</reference>
<dbReference type="AlphaFoldDB" id="A0A1F6GRN4"/>
<dbReference type="PANTHER" id="PTHR43044">
    <property type="match status" value="1"/>
</dbReference>
<evidence type="ECO:0000256" key="6">
    <source>
        <dbReference type="ARBA" id="ARBA00023136"/>
    </source>
</evidence>
<feature type="transmembrane region" description="Helical" evidence="7">
    <location>
        <begin position="21"/>
        <end position="40"/>
    </location>
</feature>
<dbReference type="EMBL" id="MFNF01000042">
    <property type="protein sequence ID" value="OGH00802.1"/>
    <property type="molecule type" value="Genomic_DNA"/>
</dbReference>
<sequence>MDLIRFVVDCLKTALSGGRAYWIWIGTLLFFISMGVFTYANQTANGLMVTGMSDQVSWGFYVSNFTFLVGVAAAAVMLVIPAYIFHNAEAKRVVLLGEGLAVAASLMCMLFVAVDLGRPDRIWHLSPYPGMFNWPSSLLTWDVLVLNGYLALNLLIPGYILYHTYHGREYNKNLVFAAAVLSMFWAISIHTVTAFLFASNSARPFWSSALVAPRFLATAFCAGPAFIIMTFLIMHRINAYKIGHKVIDMLAVIVAIAMQINLIMLAAELFVEFYAEGQHSANARYLFLGMGGKHSLVPWIWSAQALNVGAVLILMVEKFRKNYYLLFVACAMAVVGIWIEKGMGFVIPGFIPTPLGEVFEYKPTLMEVKISLGVLAIGAMVFTLMVKPLRAIQMGILSNPALDQRAALELAEAREKAEMLARIASYEDNPEG</sequence>
<dbReference type="NCBIfam" id="NF045798">
    <property type="entry name" value="DsrP"/>
    <property type="match status" value="1"/>
</dbReference>
<dbReference type="Proteomes" id="UP000177583">
    <property type="component" value="Unassembled WGS sequence"/>
</dbReference>
<keyword evidence="4 7" id="KW-0812">Transmembrane</keyword>
<dbReference type="Gene3D" id="1.20.1630.10">
    <property type="entry name" value="Formate dehydrogenase/DMSO reductase domain"/>
    <property type="match status" value="1"/>
</dbReference>
<dbReference type="InterPro" id="IPR054823">
    <property type="entry name" value="DsrP-like"/>
</dbReference>
<keyword evidence="5 7" id="KW-1133">Transmembrane helix</keyword>
<feature type="transmembrane region" description="Helical" evidence="7">
    <location>
        <begin position="211"/>
        <end position="234"/>
    </location>
</feature>
<dbReference type="Pfam" id="PF03916">
    <property type="entry name" value="NrfD"/>
    <property type="match status" value="1"/>
</dbReference>
<name>A0A1F6GRN4_9PROT</name>
<keyword evidence="6 7" id="KW-0472">Membrane</keyword>
<organism evidence="8 9">
    <name type="scientific">Candidatus Lambdaproteobacteria bacterium RIFOXYD2_FULL_56_26</name>
    <dbReference type="NCBI Taxonomy" id="1817773"/>
    <lineage>
        <taxon>Bacteria</taxon>
        <taxon>Pseudomonadati</taxon>
        <taxon>Pseudomonadota</taxon>
        <taxon>Candidatus Lambdaproteobacteria</taxon>
    </lineage>
</organism>
<feature type="transmembrane region" description="Helical" evidence="7">
    <location>
        <begin position="296"/>
        <end position="316"/>
    </location>
</feature>